<name>A0ABU6AFH5_9PSEU</name>
<feature type="region of interest" description="Disordered" evidence="2">
    <location>
        <begin position="101"/>
        <end position="135"/>
    </location>
</feature>
<evidence type="ECO:0000256" key="1">
    <source>
        <dbReference type="SAM" id="Coils"/>
    </source>
</evidence>
<reference evidence="3 4" key="1">
    <citation type="submission" date="2023-10" db="EMBL/GenBank/DDBJ databases">
        <title>Saccharopolyspora sp. nov., isolated from mangrove soil.</title>
        <authorList>
            <person name="Lu Y."/>
            <person name="Liu W."/>
        </authorList>
    </citation>
    <scope>NUCLEOTIDE SEQUENCE [LARGE SCALE GENOMIC DNA]</scope>
    <source>
        <strain evidence="3 4">S2-29</strain>
    </source>
</reference>
<keyword evidence="1" id="KW-0175">Coiled coil</keyword>
<feature type="coiled-coil region" evidence="1">
    <location>
        <begin position="20"/>
        <end position="47"/>
    </location>
</feature>
<protein>
    <recommendedName>
        <fullName evidence="5">IS110 family transposase</fullName>
    </recommendedName>
</protein>
<accession>A0ABU6AFH5</accession>
<evidence type="ECO:0008006" key="5">
    <source>
        <dbReference type="Google" id="ProtNLM"/>
    </source>
</evidence>
<dbReference type="Proteomes" id="UP001327093">
    <property type="component" value="Unassembled WGS sequence"/>
</dbReference>
<dbReference type="EMBL" id="JAWLNX010000016">
    <property type="protein sequence ID" value="MEB3370080.1"/>
    <property type="molecule type" value="Genomic_DNA"/>
</dbReference>
<organism evidence="3 4">
    <name type="scientific">Saccharopolyspora mangrovi</name>
    <dbReference type="NCBI Taxonomy" id="3082379"/>
    <lineage>
        <taxon>Bacteria</taxon>
        <taxon>Bacillati</taxon>
        <taxon>Actinomycetota</taxon>
        <taxon>Actinomycetes</taxon>
        <taxon>Pseudonocardiales</taxon>
        <taxon>Pseudonocardiaceae</taxon>
        <taxon>Saccharopolyspora</taxon>
    </lineage>
</organism>
<evidence type="ECO:0000256" key="2">
    <source>
        <dbReference type="SAM" id="MobiDB-lite"/>
    </source>
</evidence>
<evidence type="ECO:0000313" key="3">
    <source>
        <dbReference type="EMBL" id="MEB3370080.1"/>
    </source>
</evidence>
<dbReference type="RefSeq" id="WP_324267565.1">
    <property type="nucleotide sequence ID" value="NZ_JAWLNX010000016.1"/>
</dbReference>
<comment type="caution">
    <text evidence="3">The sequence shown here is derived from an EMBL/GenBank/DDBJ whole genome shotgun (WGS) entry which is preliminary data.</text>
</comment>
<gene>
    <name evidence="3" type="ORF">R4I43_21965</name>
</gene>
<keyword evidence="4" id="KW-1185">Reference proteome</keyword>
<proteinExistence type="predicted"/>
<sequence length="135" mass="14554">MLTELTARLDEFDGVGARLARELVERARQLTEQINALEAELRPLVRRLTPLLLAVAECGVLSAAMILGETAGAHRFRRVEPEDAPRAAGHQTGLVALLMAKSESSTGHRRSAVEGQPAKGQVAQGVRPSHLNCSR</sequence>
<evidence type="ECO:0000313" key="4">
    <source>
        <dbReference type="Proteomes" id="UP001327093"/>
    </source>
</evidence>